<keyword evidence="2" id="KW-1185">Reference proteome</keyword>
<gene>
    <name evidence="1" type="ORF">RB614_41675</name>
</gene>
<comment type="caution">
    <text evidence="1">The sequence shown here is derived from an EMBL/GenBank/DDBJ whole genome shotgun (WGS) entry which is preliminary data.</text>
</comment>
<dbReference type="EMBL" id="JAVHUY010000068">
    <property type="protein sequence ID" value="MDQ7911018.1"/>
    <property type="molecule type" value="Genomic_DNA"/>
</dbReference>
<name>A0ABU0ZVP6_9ACTN</name>
<dbReference type="Proteomes" id="UP001230908">
    <property type="component" value="Unassembled WGS sequence"/>
</dbReference>
<accession>A0ABU0ZVP6</accession>
<dbReference type="RefSeq" id="WP_308718249.1">
    <property type="nucleotide sequence ID" value="NZ_JAVHUY010000068.1"/>
</dbReference>
<evidence type="ECO:0000313" key="2">
    <source>
        <dbReference type="Proteomes" id="UP001230908"/>
    </source>
</evidence>
<reference evidence="1 2" key="1">
    <citation type="submission" date="2023-08" db="EMBL/GenBank/DDBJ databases">
        <title>Phytohabitans sansha sp. nov., isolated from marine sediment.</title>
        <authorList>
            <person name="Zhao Y."/>
            <person name="Yi K."/>
        </authorList>
    </citation>
    <scope>NUCLEOTIDE SEQUENCE [LARGE SCALE GENOMIC DNA]</scope>
    <source>
        <strain evidence="1 2">ZYX-F-186</strain>
    </source>
</reference>
<proteinExistence type="predicted"/>
<evidence type="ECO:0000313" key="1">
    <source>
        <dbReference type="EMBL" id="MDQ7911018.1"/>
    </source>
</evidence>
<organism evidence="1 2">
    <name type="scientific">Phytohabitans maris</name>
    <dbReference type="NCBI Taxonomy" id="3071409"/>
    <lineage>
        <taxon>Bacteria</taxon>
        <taxon>Bacillati</taxon>
        <taxon>Actinomycetota</taxon>
        <taxon>Actinomycetes</taxon>
        <taxon>Micromonosporales</taxon>
        <taxon>Micromonosporaceae</taxon>
    </lineage>
</organism>
<protein>
    <submittedName>
        <fullName evidence="1">Uncharacterized protein</fullName>
    </submittedName>
</protein>
<sequence length="135" mass="14983">MNPFLRVLLGSGRLPDRIRAELAASDVVLIEEGLTGSVTYRRYRAPGEYSSWRKEAVAGSVAVGANRLVVWAGRFKHIDVPLDHPVRATIEIRADRPDRVCFAYDAGTTNPSRSGRVEVRLRTPQAARTAQLLTR</sequence>